<evidence type="ECO:0008006" key="4">
    <source>
        <dbReference type="Google" id="ProtNLM"/>
    </source>
</evidence>
<comment type="caution">
    <text evidence="2">The sequence shown here is derived from an EMBL/GenBank/DDBJ whole genome shotgun (WGS) entry which is preliminary data.</text>
</comment>
<proteinExistence type="predicted"/>
<evidence type="ECO:0000313" key="2">
    <source>
        <dbReference type="EMBL" id="TRW90791.1"/>
    </source>
</evidence>
<protein>
    <recommendedName>
        <fullName evidence="4">HEAT repeat domain-containing protein</fullName>
    </recommendedName>
</protein>
<feature type="signal peptide" evidence="1">
    <location>
        <begin position="1"/>
        <end position="18"/>
    </location>
</feature>
<evidence type="ECO:0000313" key="3">
    <source>
        <dbReference type="Proteomes" id="UP000733744"/>
    </source>
</evidence>
<sequence>MKVCRLILLIFALAGCSAGIPEFIDPAEYIALQDQPDDYGGLARIAHQYANRQAVVAYLEKRNYRCSRLEKIAPAPNGQIVTDCRYAGIDLLPGVKTVYLLSQSGVIRKAVGKREFPAGVYPSFLKKRFDSKFSPPGINFPNIQRFADFVTNNLEITNINNCLDADAVGPGSQAECRQWRDNRRQGWPRWEGRPVDADSIAAAVSRLRRKGFDCPEFPAGHGVFTASILPDKDTVWLQCENRSLLGQTQRVLLGLRLEDSALYRLRVELDTERQDIPLKTVAPDSHVSDRNVIVQTDDGTVKTVSLIIEKNRNLRDLDISGVDFDSRRRLLSATVWQAGIVDETYRELTSIPKLQQLDRLAYLFVRLGPKVLSEWRTALKELKPDLLASIVIAECMQGDANQAAQCFLPHLAADPRLAPFFTEAIVEIEPYVEGLSNEHTVKKRLNMLSNALMAYRHFLIAGTRMESPS</sequence>
<feature type="chain" id="PRO_5047468630" description="HEAT repeat domain-containing protein" evidence="1">
    <location>
        <begin position="19"/>
        <end position="469"/>
    </location>
</feature>
<organism evidence="2 3">
    <name type="scientific">Candidatus Methylobacter oryzae</name>
    <dbReference type="NCBI Taxonomy" id="2497749"/>
    <lineage>
        <taxon>Bacteria</taxon>
        <taxon>Pseudomonadati</taxon>
        <taxon>Pseudomonadota</taxon>
        <taxon>Gammaproteobacteria</taxon>
        <taxon>Methylococcales</taxon>
        <taxon>Methylococcaceae</taxon>
        <taxon>Methylobacter</taxon>
    </lineage>
</organism>
<dbReference type="PROSITE" id="PS51257">
    <property type="entry name" value="PROKAR_LIPOPROTEIN"/>
    <property type="match status" value="1"/>
</dbReference>
<dbReference type="EMBL" id="RYFG02000116">
    <property type="protein sequence ID" value="TRW90791.1"/>
    <property type="molecule type" value="Genomic_DNA"/>
</dbReference>
<keyword evidence="3" id="KW-1185">Reference proteome</keyword>
<dbReference type="Proteomes" id="UP000733744">
    <property type="component" value="Unassembled WGS sequence"/>
</dbReference>
<evidence type="ECO:0000256" key="1">
    <source>
        <dbReference type="SAM" id="SignalP"/>
    </source>
</evidence>
<dbReference type="RefSeq" id="WP_127027480.1">
    <property type="nucleotide sequence ID" value="NZ_RYFG02000116.1"/>
</dbReference>
<reference evidence="2 3" key="1">
    <citation type="journal article" date="2019" name="Antonie Van Leeuwenhoek">
        <title>Description of 'Ca. Methylobacter oryzae' KRF1, a novel species from the environmentally important Methylobacter clade 2.</title>
        <authorList>
            <person name="Khatri K."/>
            <person name="Mohite J.A."/>
            <person name="Pandit P.S."/>
            <person name="Bahulikar R."/>
            <person name="Rahalkar M.C."/>
        </authorList>
    </citation>
    <scope>NUCLEOTIDE SEQUENCE [LARGE SCALE GENOMIC DNA]</scope>
    <source>
        <strain evidence="2 3">KRF1</strain>
    </source>
</reference>
<name>A0ABY3C6A6_9GAMM</name>
<gene>
    <name evidence="2" type="ORF">EKO24_018520</name>
</gene>
<keyword evidence="1" id="KW-0732">Signal</keyword>
<accession>A0ABY3C6A6</accession>